<dbReference type="PANTHER" id="PTHR34477:SF5">
    <property type="entry name" value="BSL5627 PROTEIN"/>
    <property type="match status" value="1"/>
</dbReference>
<dbReference type="PANTHER" id="PTHR34477">
    <property type="entry name" value="UPF0213 PROTEIN YHBQ"/>
    <property type="match status" value="1"/>
</dbReference>
<comment type="similarity">
    <text evidence="1">Belongs to the UPF0213 family.</text>
</comment>
<gene>
    <name evidence="3" type="ORF">I0K15_10645</name>
</gene>
<evidence type="ECO:0000259" key="2">
    <source>
        <dbReference type="PROSITE" id="PS50164"/>
    </source>
</evidence>
<evidence type="ECO:0000313" key="4">
    <source>
        <dbReference type="Proteomes" id="UP000594800"/>
    </source>
</evidence>
<dbReference type="Gene3D" id="3.40.1440.10">
    <property type="entry name" value="GIY-YIG endonuclease"/>
    <property type="match status" value="1"/>
</dbReference>
<dbReference type="InterPro" id="IPR035901">
    <property type="entry name" value="GIY-YIG_endonuc_sf"/>
</dbReference>
<dbReference type="PROSITE" id="PS50164">
    <property type="entry name" value="GIY_YIG"/>
    <property type="match status" value="1"/>
</dbReference>
<dbReference type="InterPro" id="IPR050190">
    <property type="entry name" value="UPF0213_domain"/>
</dbReference>
<dbReference type="AlphaFoldDB" id="A0A7S9LND3"/>
<evidence type="ECO:0000313" key="3">
    <source>
        <dbReference type="EMBL" id="QPH52289.1"/>
    </source>
</evidence>
<dbReference type="EMBL" id="CP064942">
    <property type="protein sequence ID" value="QPH52289.1"/>
    <property type="molecule type" value="Genomic_DNA"/>
</dbReference>
<proteinExistence type="inferred from homology"/>
<feature type="domain" description="GIY-YIG" evidence="2">
    <location>
        <begin position="2"/>
        <end position="78"/>
    </location>
</feature>
<keyword evidence="4" id="KW-1185">Reference proteome</keyword>
<name>A0A7S9LND3_9RHOB</name>
<dbReference type="SUPFAM" id="SSF82771">
    <property type="entry name" value="GIY-YIG endonuclease"/>
    <property type="match status" value="1"/>
</dbReference>
<dbReference type="Pfam" id="PF01541">
    <property type="entry name" value="GIY-YIG"/>
    <property type="match status" value="1"/>
</dbReference>
<sequence length="96" mass="11725">MKPMYVYLVTNRPRGTLYIGVTNDLVRRVHEHRMREGRSFTAQYNLDRLVHFEQFDDPENAIRREKALKKWLRQWKVDLIEQSNPAWRDLWPDITV</sequence>
<dbReference type="CDD" id="cd10448">
    <property type="entry name" value="GIY-YIG_unchar_3"/>
    <property type="match status" value="1"/>
</dbReference>
<dbReference type="KEGG" id="poz:I0K15_10645"/>
<dbReference type="Proteomes" id="UP000594800">
    <property type="component" value="Chromosome"/>
</dbReference>
<dbReference type="InterPro" id="IPR000305">
    <property type="entry name" value="GIY-YIG_endonuc"/>
</dbReference>
<dbReference type="SMART" id="SM00465">
    <property type="entry name" value="GIYc"/>
    <property type="match status" value="1"/>
</dbReference>
<reference evidence="3 4" key="1">
    <citation type="submission" date="2020-11" db="EMBL/GenBank/DDBJ databases">
        <title>Description of Pontivivens ytuae sp. nov. isolated from deep sea sediment of Mariana Trench.</title>
        <authorList>
            <person name="Wang Z."/>
            <person name="Sun Q.-L."/>
            <person name="Xu X.-D."/>
            <person name="Tang Y.-Z."/>
            <person name="Zhang J."/>
        </authorList>
    </citation>
    <scope>NUCLEOTIDE SEQUENCE [LARGE SCALE GENOMIC DNA]</scope>
    <source>
        <strain evidence="3 4">MT2928</strain>
    </source>
</reference>
<evidence type="ECO:0000256" key="1">
    <source>
        <dbReference type="ARBA" id="ARBA00007435"/>
    </source>
</evidence>
<organism evidence="3 4">
    <name type="scientific">Pontivivens ytuae</name>
    <dbReference type="NCBI Taxonomy" id="2789856"/>
    <lineage>
        <taxon>Bacteria</taxon>
        <taxon>Pseudomonadati</taxon>
        <taxon>Pseudomonadota</taxon>
        <taxon>Alphaproteobacteria</taxon>
        <taxon>Rhodobacterales</taxon>
        <taxon>Paracoccaceae</taxon>
        <taxon>Pontivivens</taxon>
    </lineage>
</organism>
<accession>A0A7S9LND3</accession>
<protein>
    <submittedName>
        <fullName evidence="3">GIY-YIG nuclease family protein</fullName>
    </submittedName>
</protein>
<dbReference type="RefSeq" id="WP_196101503.1">
    <property type="nucleotide sequence ID" value="NZ_CP064942.1"/>
</dbReference>